<name>N9N7Q6_9GAMM</name>
<dbReference type="AlphaFoldDB" id="N9N7Q6"/>
<reference evidence="1 2" key="1">
    <citation type="submission" date="2013-02" db="EMBL/GenBank/DDBJ databases">
        <title>The Genome Sequence of Acinetobacter sp. ANC 3862.</title>
        <authorList>
            <consortium name="The Broad Institute Genome Sequencing Platform"/>
            <consortium name="The Broad Institute Genome Sequencing Center for Infectious Disease"/>
            <person name="Cerqueira G."/>
            <person name="Feldgarden M."/>
            <person name="Courvalin P."/>
            <person name="Perichon B."/>
            <person name="Grillot-Courvalin C."/>
            <person name="Clermont D."/>
            <person name="Rocha E."/>
            <person name="Yoon E.-J."/>
            <person name="Nemec A."/>
            <person name="Walker B."/>
            <person name="Young S.K."/>
            <person name="Zeng Q."/>
            <person name="Gargeya S."/>
            <person name="Fitzgerald M."/>
            <person name="Haas B."/>
            <person name="Abouelleil A."/>
            <person name="Alvarado L."/>
            <person name="Arachchi H.M."/>
            <person name="Berlin A.M."/>
            <person name="Chapman S.B."/>
            <person name="Dewar J."/>
            <person name="Goldberg J."/>
            <person name="Griggs A."/>
            <person name="Gujja S."/>
            <person name="Hansen M."/>
            <person name="Howarth C."/>
            <person name="Imamovic A."/>
            <person name="Larimer J."/>
            <person name="McCowan C."/>
            <person name="Murphy C."/>
            <person name="Neiman D."/>
            <person name="Pearson M."/>
            <person name="Priest M."/>
            <person name="Roberts A."/>
            <person name="Saif S."/>
            <person name="Shea T."/>
            <person name="Sisk P."/>
            <person name="Sykes S."/>
            <person name="Wortman J."/>
            <person name="Nusbaum C."/>
            <person name="Birren B."/>
        </authorList>
    </citation>
    <scope>NUCLEOTIDE SEQUENCE [LARGE SCALE GENOMIC DNA]</scope>
    <source>
        <strain evidence="1 2">ANC 3862</strain>
    </source>
</reference>
<dbReference type="STRING" id="1217705.F900_01481"/>
<accession>N9N7Q6</accession>
<gene>
    <name evidence="1" type="ORF">F900_01481</name>
</gene>
<protein>
    <submittedName>
        <fullName evidence="1">Uncharacterized protein</fullName>
    </submittedName>
</protein>
<sequence length="90" mass="10182">MEELSKESLDEILERCLNATDEPWISYIESRDHESGSSFIMTNGDDIELMGATVADQDFIAHAKQDIPKLVSEIFRLRSILGLDDKPNNL</sequence>
<dbReference type="HOGENOM" id="CLU_2508682_0_0_6"/>
<dbReference type="Proteomes" id="UP000013248">
    <property type="component" value="Unassembled WGS sequence"/>
</dbReference>
<dbReference type="eggNOG" id="ENOG5030F5A">
    <property type="taxonomic scope" value="Bacteria"/>
</dbReference>
<evidence type="ECO:0000313" key="2">
    <source>
        <dbReference type="Proteomes" id="UP000013248"/>
    </source>
</evidence>
<evidence type="ECO:0000313" key="1">
    <source>
        <dbReference type="EMBL" id="ENX01721.1"/>
    </source>
</evidence>
<dbReference type="EMBL" id="APRP01000016">
    <property type="protein sequence ID" value="ENX01721.1"/>
    <property type="molecule type" value="Genomic_DNA"/>
</dbReference>
<proteinExistence type="predicted"/>
<dbReference type="PATRIC" id="fig|1217705.3.peg.1426"/>
<organism evidence="1 2">
    <name type="scientific">Acinetobacter modestus</name>
    <dbReference type="NCBI Taxonomy" id="1776740"/>
    <lineage>
        <taxon>Bacteria</taxon>
        <taxon>Pseudomonadati</taxon>
        <taxon>Pseudomonadota</taxon>
        <taxon>Gammaproteobacteria</taxon>
        <taxon>Moraxellales</taxon>
        <taxon>Moraxellaceae</taxon>
        <taxon>Acinetobacter</taxon>
    </lineage>
</organism>
<comment type="caution">
    <text evidence="1">The sequence shown here is derived from an EMBL/GenBank/DDBJ whole genome shotgun (WGS) entry which is preliminary data.</text>
</comment>
<dbReference type="RefSeq" id="WP_005216314.1">
    <property type="nucleotide sequence ID" value="NZ_KB850089.1"/>
</dbReference>